<organism evidence="2 3">
    <name type="scientific">Echinostoma caproni</name>
    <dbReference type="NCBI Taxonomy" id="27848"/>
    <lineage>
        <taxon>Eukaryota</taxon>
        <taxon>Metazoa</taxon>
        <taxon>Spiralia</taxon>
        <taxon>Lophotrochozoa</taxon>
        <taxon>Platyhelminthes</taxon>
        <taxon>Trematoda</taxon>
        <taxon>Digenea</taxon>
        <taxon>Plagiorchiida</taxon>
        <taxon>Echinostomata</taxon>
        <taxon>Echinostomatoidea</taxon>
        <taxon>Echinostomatidae</taxon>
        <taxon>Echinostoma</taxon>
    </lineage>
</organism>
<keyword evidence="1" id="KW-0472">Membrane</keyword>
<dbReference type="EMBL" id="UZAN01041466">
    <property type="protein sequence ID" value="VDP73102.1"/>
    <property type="molecule type" value="Genomic_DNA"/>
</dbReference>
<dbReference type="PANTHER" id="PTHR11785">
    <property type="entry name" value="AMINO ACID TRANSPORTER"/>
    <property type="match status" value="1"/>
</dbReference>
<dbReference type="GO" id="GO:0015179">
    <property type="term" value="F:L-amino acid transmembrane transporter activity"/>
    <property type="evidence" value="ECO:0007669"/>
    <property type="project" value="TreeGrafter"/>
</dbReference>
<accession>A0A3P8FA84</accession>
<evidence type="ECO:0000256" key="1">
    <source>
        <dbReference type="SAM" id="Phobius"/>
    </source>
</evidence>
<feature type="transmembrane region" description="Helical" evidence="1">
    <location>
        <begin position="54"/>
        <end position="77"/>
    </location>
</feature>
<feature type="transmembrane region" description="Helical" evidence="1">
    <location>
        <begin position="84"/>
        <end position="102"/>
    </location>
</feature>
<dbReference type="Gene3D" id="1.20.1740.10">
    <property type="entry name" value="Amino acid/polyamine transporter I"/>
    <property type="match status" value="1"/>
</dbReference>
<dbReference type="Proteomes" id="UP000272942">
    <property type="component" value="Unassembled WGS sequence"/>
</dbReference>
<protein>
    <recommendedName>
        <fullName evidence="4">AA_permease domain-containing protein</fullName>
    </recommendedName>
</protein>
<keyword evidence="3" id="KW-1185">Reference proteome</keyword>
<dbReference type="AlphaFoldDB" id="A0A3P8FA84"/>
<proteinExistence type="predicted"/>
<evidence type="ECO:0000313" key="3">
    <source>
        <dbReference type="Proteomes" id="UP000272942"/>
    </source>
</evidence>
<feature type="transmembrane region" description="Helical" evidence="1">
    <location>
        <begin position="24"/>
        <end position="42"/>
    </location>
</feature>
<keyword evidence="1" id="KW-1133">Transmembrane helix</keyword>
<gene>
    <name evidence="2" type="ORF">ECPE_LOCUS4608</name>
</gene>
<dbReference type="PANTHER" id="PTHR11785:SF528">
    <property type="entry name" value="AMINO ACID TRANSPORTER PROTEIN JHI-21"/>
    <property type="match status" value="1"/>
</dbReference>
<evidence type="ECO:0000313" key="2">
    <source>
        <dbReference type="EMBL" id="VDP73102.1"/>
    </source>
</evidence>
<dbReference type="OrthoDB" id="10062876at2759"/>
<name>A0A3P8FA84_9TREM</name>
<reference evidence="2 3" key="1">
    <citation type="submission" date="2018-11" db="EMBL/GenBank/DDBJ databases">
        <authorList>
            <consortium name="Pathogen Informatics"/>
        </authorList>
    </citation>
    <scope>NUCLEOTIDE SEQUENCE [LARGE SCALE GENOMIC DNA]</scope>
    <source>
        <strain evidence="2 3">Egypt</strain>
    </source>
</reference>
<evidence type="ECO:0008006" key="4">
    <source>
        <dbReference type="Google" id="ProtNLM"/>
    </source>
</evidence>
<dbReference type="InterPro" id="IPR050598">
    <property type="entry name" value="AminoAcid_Transporter"/>
</dbReference>
<sequence length="144" mass="15881">MNFVGAREGHLPPILAMIHLRRMTPVPAILLTSILSLVMLFLPDLTTLINYLSFVQWLSVGASILVCAFLLLVPLIAKPKEMGIGLGIVLSGIPVYLVGVAWRNKPQSFVRLYRNNIQLVSPNSALGIPMFVDLRTLLNTEECT</sequence>
<keyword evidence="1" id="KW-0812">Transmembrane</keyword>